<dbReference type="GO" id="GO:0005654">
    <property type="term" value="C:nucleoplasm"/>
    <property type="evidence" value="ECO:0007669"/>
    <property type="project" value="TreeGrafter"/>
</dbReference>
<dbReference type="GO" id="GO:0003723">
    <property type="term" value="F:RNA binding"/>
    <property type="evidence" value="ECO:0007669"/>
    <property type="project" value="TreeGrafter"/>
</dbReference>
<name>A0A556TMM2_BAGYA</name>
<evidence type="ECO:0000313" key="2">
    <source>
        <dbReference type="Proteomes" id="UP000319801"/>
    </source>
</evidence>
<dbReference type="GO" id="GO:0005761">
    <property type="term" value="C:mitochondrial ribosome"/>
    <property type="evidence" value="ECO:0007669"/>
    <property type="project" value="InterPro"/>
</dbReference>
<comment type="caution">
    <text evidence="1">The sequence shown here is derived from an EMBL/GenBank/DDBJ whole genome shotgun (WGS) entry which is preliminary data.</text>
</comment>
<dbReference type="SUPFAM" id="SSF47072">
    <property type="entry name" value="Cysteine alpha-hairpin motif"/>
    <property type="match status" value="1"/>
</dbReference>
<dbReference type="Proteomes" id="UP000319801">
    <property type="component" value="Unassembled WGS sequence"/>
</dbReference>
<dbReference type="InterPro" id="IPR033620">
    <property type="entry name" value="Ribosomal_mS37_met"/>
</dbReference>
<gene>
    <name evidence="1" type="ORF">Baya_1967</name>
</gene>
<dbReference type="PANTHER" id="PTHR31278:SF2">
    <property type="entry name" value="SMALL RIBOSOMAL SUBUNIT PROTEIN MS37"/>
    <property type="match status" value="1"/>
</dbReference>
<dbReference type="InterPro" id="IPR009069">
    <property type="entry name" value="Cys_alpha_HP_mot_SF"/>
</dbReference>
<evidence type="ECO:0000313" key="1">
    <source>
        <dbReference type="EMBL" id="TSK22609.1"/>
    </source>
</evidence>
<proteinExistence type="predicted"/>
<keyword evidence="2" id="KW-1185">Reference proteome</keyword>
<dbReference type="GO" id="GO:0032543">
    <property type="term" value="P:mitochondrial translation"/>
    <property type="evidence" value="ECO:0007669"/>
    <property type="project" value="InterPro"/>
</dbReference>
<dbReference type="PANTHER" id="PTHR31278">
    <property type="entry name" value="CHCHD1"/>
    <property type="match status" value="1"/>
</dbReference>
<dbReference type="AlphaFoldDB" id="A0A556TMM2"/>
<organism evidence="1 2">
    <name type="scientific">Bagarius yarrelli</name>
    <name type="common">Goonch</name>
    <name type="synonym">Bagrus yarrelli</name>
    <dbReference type="NCBI Taxonomy" id="175774"/>
    <lineage>
        <taxon>Eukaryota</taxon>
        <taxon>Metazoa</taxon>
        <taxon>Chordata</taxon>
        <taxon>Craniata</taxon>
        <taxon>Vertebrata</taxon>
        <taxon>Euteleostomi</taxon>
        <taxon>Actinopterygii</taxon>
        <taxon>Neopterygii</taxon>
        <taxon>Teleostei</taxon>
        <taxon>Ostariophysi</taxon>
        <taxon>Siluriformes</taxon>
        <taxon>Sisoridae</taxon>
        <taxon>Sisorinae</taxon>
        <taxon>Bagarius</taxon>
    </lineage>
</organism>
<protein>
    <submittedName>
        <fullName evidence="1">Coiled-coil-helix-coiled-coil-helix domain-containing protein 1</fullName>
    </submittedName>
</protein>
<sequence length="117" mass="13380">MQSGYVIQDKVARLVSKQLGKPVLKPNKSLVLKDKVANSKTKKGEASCVTEMALMMACWKQNDFNTKLCSNELTVFYRCIKKAQEQAREWAKQQTISQEGRLLPKQATKLLKRYPNM</sequence>
<accession>A0A556TMM2</accession>
<reference evidence="1 2" key="1">
    <citation type="journal article" date="2019" name="Genome Biol. Evol.">
        <title>Whole-Genome Sequencing of the Giant Devil Catfish, Bagarius yarrelli.</title>
        <authorList>
            <person name="Jiang W."/>
            <person name="Lv Y."/>
            <person name="Cheng L."/>
            <person name="Yang K."/>
            <person name="Chao B."/>
            <person name="Wang X."/>
            <person name="Li Y."/>
            <person name="Pan X."/>
            <person name="You X."/>
            <person name="Zhang Y."/>
            <person name="Yang J."/>
            <person name="Li J."/>
            <person name="Zhang X."/>
            <person name="Liu S."/>
            <person name="Sun C."/>
            <person name="Yang J."/>
            <person name="Shi Q."/>
        </authorList>
    </citation>
    <scope>NUCLEOTIDE SEQUENCE [LARGE SCALE GENOMIC DNA]</scope>
    <source>
        <strain evidence="1">JWS20170419001</strain>
        <tissue evidence="1">Muscle</tissue>
    </source>
</reference>
<dbReference type="EMBL" id="VCAZ01000006">
    <property type="protein sequence ID" value="TSK22609.1"/>
    <property type="molecule type" value="Genomic_DNA"/>
</dbReference>
<dbReference type="OrthoDB" id="5825849at2759"/>
<dbReference type="PROSITE" id="PS51808">
    <property type="entry name" value="CHCH"/>
    <property type="match status" value="1"/>
</dbReference>